<dbReference type="Proteomes" id="UP001152747">
    <property type="component" value="Unassembled WGS sequence"/>
</dbReference>
<dbReference type="OrthoDB" id="5825358at2759"/>
<keyword evidence="1" id="KW-0732">Signal</keyword>
<reference evidence="2" key="1">
    <citation type="submission" date="2022-11" db="EMBL/GenBank/DDBJ databases">
        <authorList>
            <person name="Kikuchi T."/>
        </authorList>
    </citation>
    <scope>NUCLEOTIDE SEQUENCE</scope>
    <source>
        <strain evidence="2">PS1010</strain>
    </source>
</reference>
<sequence length="104" mass="11962">MTRYFNLFLVAVFFVLLSIAQANWLSNRNVKYESDGEMVQVPRVSDLFKVKKYLPPRYQNLWGQGESSKVGNSAVASSLNVYKAPAQQKQVFAWQPQKIDTTVW</sequence>
<evidence type="ECO:0000313" key="2">
    <source>
        <dbReference type="EMBL" id="CAI5451660.1"/>
    </source>
</evidence>
<dbReference type="EMBL" id="CANHGI010000005">
    <property type="protein sequence ID" value="CAI5451660.1"/>
    <property type="molecule type" value="Genomic_DNA"/>
</dbReference>
<organism evidence="2 3">
    <name type="scientific">Caenorhabditis angaria</name>
    <dbReference type="NCBI Taxonomy" id="860376"/>
    <lineage>
        <taxon>Eukaryota</taxon>
        <taxon>Metazoa</taxon>
        <taxon>Ecdysozoa</taxon>
        <taxon>Nematoda</taxon>
        <taxon>Chromadorea</taxon>
        <taxon>Rhabditida</taxon>
        <taxon>Rhabditina</taxon>
        <taxon>Rhabditomorpha</taxon>
        <taxon>Rhabditoidea</taxon>
        <taxon>Rhabditidae</taxon>
        <taxon>Peloderinae</taxon>
        <taxon>Caenorhabditis</taxon>
    </lineage>
</organism>
<keyword evidence="3" id="KW-1185">Reference proteome</keyword>
<evidence type="ECO:0000256" key="1">
    <source>
        <dbReference type="SAM" id="SignalP"/>
    </source>
</evidence>
<name>A0A9P1N564_9PELO</name>
<comment type="caution">
    <text evidence="2">The sequence shown here is derived from an EMBL/GenBank/DDBJ whole genome shotgun (WGS) entry which is preliminary data.</text>
</comment>
<evidence type="ECO:0000313" key="3">
    <source>
        <dbReference type="Proteomes" id="UP001152747"/>
    </source>
</evidence>
<feature type="signal peptide" evidence="1">
    <location>
        <begin position="1"/>
        <end position="22"/>
    </location>
</feature>
<dbReference type="AlphaFoldDB" id="A0A9P1N564"/>
<gene>
    <name evidence="2" type="ORF">CAMP_LOCUS14297</name>
</gene>
<accession>A0A9P1N564</accession>
<proteinExistence type="predicted"/>
<feature type="chain" id="PRO_5040185601" evidence="1">
    <location>
        <begin position="23"/>
        <end position="104"/>
    </location>
</feature>
<protein>
    <submittedName>
        <fullName evidence="2">Uncharacterized protein</fullName>
    </submittedName>
</protein>